<name>A6YRZ6_EIMTE</name>
<feature type="signal peptide" evidence="1">
    <location>
        <begin position="1"/>
        <end position="25"/>
    </location>
</feature>
<dbReference type="InterPro" id="IPR021288">
    <property type="entry name" value="Surface_antigen"/>
</dbReference>
<keyword evidence="1" id="KW-0732">Signal</keyword>
<accession>A6YRZ6</accession>
<dbReference type="Pfam" id="PF11054">
    <property type="entry name" value="Surface_antigen"/>
    <property type="match status" value="1"/>
</dbReference>
<organism evidence="2">
    <name type="scientific">Eimeria tenella</name>
    <name type="common">Coccidian parasite</name>
    <dbReference type="NCBI Taxonomy" id="5802"/>
    <lineage>
        <taxon>Eukaryota</taxon>
        <taxon>Sar</taxon>
        <taxon>Alveolata</taxon>
        <taxon>Apicomplexa</taxon>
        <taxon>Conoidasida</taxon>
        <taxon>Coccidia</taxon>
        <taxon>Eucoccidiorida</taxon>
        <taxon>Eimeriorina</taxon>
        <taxon>Eimeriidae</taxon>
        <taxon>Eimeria</taxon>
    </lineage>
</organism>
<evidence type="ECO:0000313" key="2">
    <source>
        <dbReference type="EMBL" id="ABR53732.1"/>
    </source>
</evidence>
<sequence length="261" mass="27894">MLQRKLPPILRISFLMLSATTLGNSQETEETVTYTASLGNNVECLSDINAAREAAGLDDFGQASGDAELSIPAPEEGELSEKWKKLCEYLIPQAETAAKTSSANPFEKGTYAFKSLTAEQPNCKETVDYWKAAYKNFTGLPPSRKEDGTLYDDQDNVSFVAVYNPSSSATADCRVVTCTQTNTTTTTPGPTRVQADGGSETTKKGYALLCKTMPTAFASDTSAPFTQAQWDKIMSSLTGSGSIAAPSLIALAIVTFGIMTL</sequence>
<feature type="chain" id="PRO_5002703547" evidence="1">
    <location>
        <begin position="26"/>
        <end position="261"/>
    </location>
</feature>
<dbReference type="EMBL" id="EF649989">
    <property type="protein sequence ID" value="ABR53732.1"/>
    <property type="molecule type" value="mRNA"/>
</dbReference>
<evidence type="ECO:0000256" key="1">
    <source>
        <dbReference type="SAM" id="SignalP"/>
    </source>
</evidence>
<proteinExistence type="evidence at transcript level"/>
<dbReference type="VEuPathDB" id="ToxoDB:ETH_00034975"/>
<dbReference type="AlphaFoldDB" id="A6YRZ6"/>
<dbReference type="VEuPathDB" id="ToxoDB:ETH2_0927700"/>
<protein>
    <submittedName>
        <fullName evidence="2">Surface antigen 10</fullName>
    </submittedName>
</protein>
<reference evidence="2" key="1">
    <citation type="submission" date="2007-06" db="EMBL/GenBank/DDBJ databases">
        <title>Cloning and expression of the gene encoding SAG10 of Eimeria tenella.</title>
        <authorList>
            <person name="Cai J.P."/>
            <person name="Qin Z.H."/>
            <person name="Mai B."/>
        </authorList>
    </citation>
    <scope>NUCLEOTIDE SEQUENCE</scope>
    <source>
        <strain evidence="2">Yangling</strain>
    </source>
</reference>